<feature type="region of interest" description="Disordered" evidence="4">
    <location>
        <begin position="61"/>
        <end position="244"/>
    </location>
</feature>
<dbReference type="InterPro" id="IPR013085">
    <property type="entry name" value="U1-CZ_Znf_C2H2"/>
</dbReference>
<dbReference type="InterPro" id="IPR040023">
    <property type="entry name" value="WBP4"/>
</dbReference>
<accession>A0A177U965</accession>
<dbReference type="GO" id="GO:0003723">
    <property type="term" value="F:RNA binding"/>
    <property type="evidence" value="ECO:0007669"/>
    <property type="project" value="TreeGrafter"/>
</dbReference>
<evidence type="ECO:0000313" key="6">
    <source>
        <dbReference type="Proteomes" id="UP000077671"/>
    </source>
</evidence>
<dbReference type="PANTHER" id="PTHR13173:SF10">
    <property type="entry name" value="WW DOMAIN-BINDING PROTEIN 4"/>
    <property type="match status" value="1"/>
</dbReference>
<dbReference type="PANTHER" id="PTHR13173">
    <property type="entry name" value="WW DOMAIN BINDING PROTEIN 4"/>
    <property type="match status" value="1"/>
</dbReference>
<reference evidence="5" key="2">
    <citation type="journal article" date="2019" name="IMA Fungus">
        <title>Genome sequencing and comparison of five Tilletia species to identify candidate genes for the detection of regulated species infecting wheat.</title>
        <authorList>
            <person name="Nguyen H.D.T."/>
            <person name="Sultana T."/>
            <person name="Kesanakurti P."/>
            <person name="Hambleton S."/>
        </authorList>
    </citation>
    <scope>NUCLEOTIDE SEQUENCE</scope>
    <source>
        <strain evidence="5">DAOMC 238032</strain>
    </source>
</reference>
<sequence>MVNRWTCKYCDLTINDDVPSRAAHEGGFRHKAAVERALRQTYKKAERGRRDAAIQAKEIAKLDKAASRAEAAAVPSDSGPSASQQGDDEGEALLAGSKRKRNNGKDKEDENAGGSGQRGEWKPKDKFTAYTTAANLGLGEDPEDVRAREEKELRQKEGFASQWSVVDDPTPPSVPNTVSASSSMRGMPQATAPKAASTTTSTDDPDDLRSFKTQEKKAPQLHDDDDDAPAGELVFKKRTKKRRA</sequence>
<feature type="compositionally biased region" description="Low complexity" evidence="4">
    <location>
        <begin position="190"/>
        <end position="202"/>
    </location>
</feature>
<comment type="caution">
    <text evidence="5">The sequence shown here is derived from an EMBL/GenBank/DDBJ whole genome shotgun (WGS) entry which is preliminary data.</text>
</comment>
<dbReference type="InterPro" id="IPR036236">
    <property type="entry name" value="Znf_C2H2_sf"/>
</dbReference>
<dbReference type="GO" id="GO:0008270">
    <property type="term" value="F:zinc ion binding"/>
    <property type="evidence" value="ECO:0007669"/>
    <property type="project" value="UniProtKB-KW"/>
</dbReference>
<dbReference type="SMART" id="SM00451">
    <property type="entry name" value="ZnF_U1"/>
    <property type="match status" value="1"/>
</dbReference>
<protein>
    <submittedName>
        <fullName evidence="5">Uncharacterized protein</fullName>
    </submittedName>
</protein>
<evidence type="ECO:0000313" key="5">
    <source>
        <dbReference type="EMBL" id="KAE8257241.1"/>
    </source>
</evidence>
<gene>
    <name evidence="5" type="ORF">A4X03_0g4737</name>
</gene>
<name>A0A177U965_9BASI</name>
<dbReference type="Pfam" id="PF06220">
    <property type="entry name" value="zf-U1"/>
    <property type="match status" value="1"/>
</dbReference>
<proteinExistence type="predicted"/>
<dbReference type="EMBL" id="LWDD02000672">
    <property type="protein sequence ID" value="KAE8257241.1"/>
    <property type="molecule type" value="Genomic_DNA"/>
</dbReference>
<feature type="compositionally biased region" description="Basic and acidic residues" evidence="4">
    <location>
        <begin position="207"/>
        <end position="222"/>
    </location>
</feature>
<keyword evidence="1" id="KW-0479">Metal-binding</keyword>
<evidence type="ECO:0000256" key="1">
    <source>
        <dbReference type="ARBA" id="ARBA00022723"/>
    </source>
</evidence>
<organism evidence="5 6">
    <name type="scientific">Tilletia caries</name>
    <name type="common">wheat bunt fungus</name>
    <dbReference type="NCBI Taxonomy" id="13290"/>
    <lineage>
        <taxon>Eukaryota</taxon>
        <taxon>Fungi</taxon>
        <taxon>Dikarya</taxon>
        <taxon>Basidiomycota</taxon>
        <taxon>Ustilaginomycotina</taxon>
        <taxon>Exobasidiomycetes</taxon>
        <taxon>Tilletiales</taxon>
        <taxon>Tilletiaceae</taxon>
        <taxon>Tilletia</taxon>
    </lineage>
</organism>
<dbReference type="SUPFAM" id="SSF57667">
    <property type="entry name" value="beta-beta-alpha zinc fingers"/>
    <property type="match status" value="1"/>
</dbReference>
<feature type="compositionally biased region" description="Basic and acidic residues" evidence="4">
    <location>
        <begin position="144"/>
        <end position="157"/>
    </location>
</feature>
<dbReference type="Proteomes" id="UP000077671">
    <property type="component" value="Unassembled WGS sequence"/>
</dbReference>
<dbReference type="GO" id="GO:0071011">
    <property type="term" value="C:precatalytic spliceosome"/>
    <property type="evidence" value="ECO:0007669"/>
    <property type="project" value="TreeGrafter"/>
</dbReference>
<dbReference type="AlphaFoldDB" id="A0A177U965"/>
<evidence type="ECO:0000256" key="3">
    <source>
        <dbReference type="ARBA" id="ARBA00022833"/>
    </source>
</evidence>
<keyword evidence="2" id="KW-0863">Zinc-finger</keyword>
<keyword evidence="3" id="KW-0862">Zinc</keyword>
<dbReference type="Gene3D" id="3.30.160.60">
    <property type="entry name" value="Classic Zinc Finger"/>
    <property type="match status" value="1"/>
</dbReference>
<dbReference type="InterPro" id="IPR003604">
    <property type="entry name" value="Matrin/U1-like-C_Znf_C2H2"/>
</dbReference>
<evidence type="ECO:0000256" key="2">
    <source>
        <dbReference type="ARBA" id="ARBA00022771"/>
    </source>
</evidence>
<evidence type="ECO:0000256" key="4">
    <source>
        <dbReference type="SAM" id="MobiDB-lite"/>
    </source>
</evidence>
<dbReference type="GO" id="GO:0000398">
    <property type="term" value="P:mRNA splicing, via spliceosome"/>
    <property type="evidence" value="ECO:0007669"/>
    <property type="project" value="InterPro"/>
</dbReference>
<reference evidence="5" key="1">
    <citation type="submission" date="2016-04" db="EMBL/GenBank/DDBJ databases">
        <authorList>
            <person name="Nguyen H.D."/>
            <person name="Kesanakurti P."/>
            <person name="Cullis J."/>
            <person name="Levesque C.A."/>
            <person name="Hambleton S."/>
        </authorList>
    </citation>
    <scope>NUCLEOTIDE SEQUENCE</scope>
    <source>
        <strain evidence="5">DAOMC 238032</strain>
    </source>
</reference>